<evidence type="ECO:0000313" key="1">
    <source>
        <dbReference type="EMBL" id="MFD0985953.1"/>
    </source>
</evidence>
<dbReference type="EMBL" id="JBHTJO010000001">
    <property type="protein sequence ID" value="MFD0985953.1"/>
    <property type="molecule type" value="Genomic_DNA"/>
</dbReference>
<dbReference type="Gene3D" id="2.30.30.40">
    <property type="entry name" value="SH3 Domains"/>
    <property type="match status" value="1"/>
</dbReference>
<comment type="caution">
    <text evidence="1">The sequence shown here is derived from an EMBL/GenBank/DDBJ whole genome shotgun (WGS) entry which is preliminary data.</text>
</comment>
<dbReference type="RefSeq" id="WP_379085192.1">
    <property type="nucleotide sequence ID" value="NZ_JBHTJO010000001.1"/>
</dbReference>
<accession>A0ABW3J873</accession>
<reference evidence="2" key="1">
    <citation type="journal article" date="2019" name="Int. J. Syst. Evol. Microbiol.">
        <title>The Global Catalogue of Microorganisms (GCM) 10K type strain sequencing project: providing services to taxonomists for standard genome sequencing and annotation.</title>
        <authorList>
            <consortium name="The Broad Institute Genomics Platform"/>
            <consortium name="The Broad Institute Genome Sequencing Center for Infectious Disease"/>
            <person name="Wu L."/>
            <person name="Ma J."/>
        </authorList>
    </citation>
    <scope>NUCLEOTIDE SEQUENCE [LARGE SCALE GENOMIC DNA]</scope>
    <source>
        <strain evidence="2">CCUG 61697</strain>
    </source>
</reference>
<protein>
    <submittedName>
        <fullName evidence="1">Integron</fullName>
    </submittedName>
</protein>
<gene>
    <name evidence="1" type="ORF">ACFQ2F_02445</name>
</gene>
<keyword evidence="2" id="KW-1185">Reference proteome</keyword>
<name>A0ABW3J873_9HYPH</name>
<sequence length="141" mass="14835">MPDCSVISQPRRAWLLAAALAPVILAGAAFAELEPIPVMAGQDGAGSDACGSWGQIVGLADDPDAVLPVRAGPGPDYPVVDEIRQGQGVSMCDRKENWEGIVYSKQDQTCGVGTPWPEPRAYSGPCKSGWVEHKYVDLVAG</sequence>
<evidence type="ECO:0000313" key="2">
    <source>
        <dbReference type="Proteomes" id="UP001597102"/>
    </source>
</evidence>
<dbReference type="Proteomes" id="UP001597102">
    <property type="component" value="Unassembled WGS sequence"/>
</dbReference>
<organism evidence="1 2">
    <name type="scientific">Methyloligella solikamskensis</name>
    <dbReference type="NCBI Taxonomy" id="1177756"/>
    <lineage>
        <taxon>Bacteria</taxon>
        <taxon>Pseudomonadati</taxon>
        <taxon>Pseudomonadota</taxon>
        <taxon>Alphaproteobacteria</taxon>
        <taxon>Hyphomicrobiales</taxon>
        <taxon>Hyphomicrobiaceae</taxon>
        <taxon>Methyloligella</taxon>
    </lineage>
</organism>
<proteinExistence type="predicted"/>